<dbReference type="PANTHER" id="PTHR33437">
    <property type="entry name" value="OS06G0361200 PROTEIN"/>
    <property type="match status" value="1"/>
</dbReference>
<comment type="caution">
    <text evidence="2">The sequence shown here is derived from an EMBL/GenBank/DDBJ whole genome shotgun (WGS) entry which is preliminary data.</text>
</comment>
<organism evidence="2 3">
    <name type="scientific">Cucumis melo var. makuwa</name>
    <name type="common">Oriental melon</name>
    <dbReference type="NCBI Taxonomy" id="1194695"/>
    <lineage>
        <taxon>Eukaryota</taxon>
        <taxon>Viridiplantae</taxon>
        <taxon>Streptophyta</taxon>
        <taxon>Embryophyta</taxon>
        <taxon>Tracheophyta</taxon>
        <taxon>Spermatophyta</taxon>
        <taxon>Magnoliopsida</taxon>
        <taxon>eudicotyledons</taxon>
        <taxon>Gunneridae</taxon>
        <taxon>Pentapetalae</taxon>
        <taxon>rosids</taxon>
        <taxon>fabids</taxon>
        <taxon>Cucurbitales</taxon>
        <taxon>Cucurbitaceae</taxon>
        <taxon>Benincaseae</taxon>
        <taxon>Cucumis</taxon>
    </lineage>
</organism>
<dbReference type="OrthoDB" id="1740536at2759"/>
<proteinExistence type="predicted"/>
<gene>
    <name evidence="2" type="ORF">E6C27_scaffold50G00570</name>
</gene>
<dbReference type="InterPro" id="IPR005162">
    <property type="entry name" value="Retrotrans_gag_dom"/>
</dbReference>
<dbReference type="Proteomes" id="UP000321393">
    <property type="component" value="Unassembled WGS sequence"/>
</dbReference>
<evidence type="ECO:0000313" key="3">
    <source>
        <dbReference type="Proteomes" id="UP000321393"/>
    </source>
</evidence>
<feature type="domain" description="Retrotransposon gag" evidence="1">
    <location>
        <begin position="47"/>
        <end position="121"/>
    </location>
</feature>
<reference evidence="2 3" key="1">
    <citation type="submission" date="2019-08" db="EMBL/GenBank/DDBJ databases">
        <title>Draft genome sequences of two oriental melons (Cucumis melo L. var makuwa).</title>
        <authorList>
            <person name="Kwon S.-Y."/>
        </authorList>
    </citation>
    <scope>NUCLEOTIDE SEQUENCE [LARGE SCALE GENOMIC DNA]</scope>
    <source>
        <strain evidence="3">cv. SW 3</strain>
        <tissue evidence="2">Leaf</tissue>
    </source>
</reference>
<name>A0A5A7VJK5_CUCMM</name>
<dbReference type="PANTHER" id="PTHR33437:SF2">
    <property type="entry name" value="OS06G0361200 PROTEIN"/>
    <property type="match status" value="1"/>
</dbReference>
<dbReference type="AlphaFoldDB" id="A0A5A7VJK5"/>
<evidence type="ECO:0000259" key="1">
    <source>
        <dbReference type="Pfam" id="PF03732"/>
    </source>
</evidence>
<sequence>MSLGYQPLKFQQFDGRGNSKQHITHFVETCENAGSSGDQLVKQLIQSLKGNAFEWYTDLEPEVINMWEQLEKEFLNHLYSTICTVNMMKLTNTRQQKGELVIDYINRWRTLSLDYKDRLTKLSTVEICTQDMHWKLIYILQIELDIDEVAQTNHVVVEMTLSVPPLTQFYDQRKSLIKFGTSKHIVVKFQQRIVTLDSQNKEEHVKDDGE</sequence>
<dbReference type="Pfam" id="PF03732">
    <property type="entry name" value="Retrotrans_gag"/>
    <property type="match status" value="1"/>
</dbReference>
<evidence type="ECO:0000313" key="2">
    <source>
        <dbReference type="EMBL" id="KAA0067534.1"/>
    </source>
</evidence>
<accession>A0A5A7VJK5</accession>
<dbReference type="EMBL" id="SSTE01000540">
    <property type="protein sequence ID" value="KAA0067534.1"/>
    <property type="molecule type" value="Genomic_DNA"/>
</dbReference>
<protein>
    <submittedName>
        <fullName evidence="2">Ty3-gypsy retrotransposon protein</fullName>
    </submittedName>
</protein>